<protein>
    <recommendedName>
        <fullName evidence="16">Cytochrome P450</fullName>
    </recommendedName>
</protein>
<proteinExistence type="inferred from homology"/>
<name>A0A328CX87_9ASTE</name>
<dbReference type="GO" id="GO:0005506">
    <property type="term" value="F:iron ion binding"/>
    <property type="evidence" value="ECO:0007669"/>
    <property type="project" value="InterPro"/>
</dbReference>
<keyword evidence="6 12" id="KW-0479">Metal-binding</keyword>
<evidence type="ECO:0008006" key="16">
    <source>
        <dbReference type="Google" id="ProtNLM"/>
    </source>
</evidence>
<keyword evidence="15" id="KW-1185">Reference proteome</keyword>
<evidence type="ECO:0000256" key="12">
    <source>
        <dbReference type="PIRSR" id="PIRSR602401-1"/>
    </source>
</evidence>
<accession>A0A328CX87</accession>
<dbReference type="GO" id="GO:0016709">
    <property type="term" value="F:oxidoreductase activity, acting on paired donors, with incorporation or reduction of molecular oxygen, NAD(P)H as one donor, and incorporation of one atom of oxygen"/>
    <property type="evidence" value="ECO:0007669"/>
    <property type="project" value="TreeGrafter"/>
</dbReference>
<comment type="similarity">
    <text evidence="3 13">Belongs to the cytochrome P450 family.</text>
</comment>
<keyword evidence="5" id="KW-0812">Transmembrane</keyword>
<keyword evidence="4 12" id="KW-0349">Heme</keyword>
<feature type="binding site" description="axial binding residue" evidence="12">
    <location>
        <position position="501"/>
    </location>
    <ligand>
        <name>heme</name>
        <dbReference type="ChEBI" id="CHEBI:30413"/>
    </ligand>
    <ligandPart>
        <name>Fe</name>
        <dbReference type="ChEBI" id="CHEBI:18248"/>
    </ligandPart>
</feature>
<dbReference type="AlphaFoldDB" id="A0A328CX87"/>
<dbReference type="InterPro" id="IPR002401">
    <property type="entry name" value="Cyt_P450_E_grp-I"/>
</dbReference>
<dbReference type="GO" id="GO:0016020">
    <property type="term" value="C:membrane"/>
    <property type="evidence" value="ECO:0007669"/>
    <property type="project" value="UniProtKB-SubCell"/>
</dbReference>
<dbReference type="PRINTS" id="PR00463">
    <property type="entry name" value="EP450I"/>
</dbReference>
<dbReference type="PANTHER" id="PTHR24298:SF800">
    <property type="entry name" value="CYTOCHROME P450 89A2-RELATED"/>
    <property type="match status" value="1"/>
</dbReference>
<dbReference type="PROSITE" id="PS00086">
    <property type="entry name" value="CYTOCHROME_P450"/>
    <property type="match status" value="1"/>
</dbReference>
<organism evidence="14 15">
    <name type="scientific">Cuscuta australis</name>
    <dbReference type="NCBI Taxonomy" id="267555"/>
    <lineage>
        <taxon>Eukaryota</taxon>
        <taxon>Viridiplantae</taxon>
        <taxon>Streptophyta</taxon>
        <taxon>Embryophyta</taxon>
        <taxon>Tracheophyta</taxon>
        <taxon>Spermatophyta</taxon>
        <taxon>Magnoliopsida</taxon>
        <taxon>eudicotyledons</taxon>
        <taxon>Gunneridae</taxon>
        <taxon>Pentapetalae</taxon>
        <taxon>asterids</taxon>
        <taxon>lamiids</taxon>
        <taxon>Solanales</taxon>
        <taxon>Convolvulaceae</taxon>
        <taxon>Cuscuteae</taxon>
        <taxon>Cuscuta</taxon>
        <taxon>Cuscuta subgen. Grammica</taxon>
        <taxon>Cuscuta sect. Cleistogrammica</taxon>
    </lineage>
</organism>
<dbReference type="CDD" id="cd11075">
    <property type="entry name" value="CYP77_89"/>
    <property type="match status" value="1"/>
</dbReference>
<dbReference type="InterPro" id="IPR001128">
    <property type="entry name" value="Cyt_P450"/>
</dbReference>
<dbReference type="SUPFAM" id="SSF48264">
    <property type="entry name" value="Cytochrome P450"/>
    <property type="match status" value="1"/>
</dbReference>
<evidence type="ECO:0000256" key="10">
    <source>
        <dbReference type="ARBA" id="ARBA00023033"/>
    </source>
</evidence>
<evidence type="ECO:0000256" key="11">
    <source>
        <dbReference type="ARBA" id="ARBA00023136"/>
    </source>
</evidence>
<evidence type="ECO:0000256" key="13">
    <source>
        <dbReference type="RuleBase" id="RU000461"/>
    </source>
</evidence>
<gene>
    <name evidence="14" type="ORF">DM860_003920</name>
</gene>
<reference evidence="14 15" key="1">
    <citation type="submission" date="2018-06" db="EMBL/GenBank/DDBJ databases">
        <title>The Genome of Cuscuta australis (Dodder) Provides Insight into the Evolution of Plant Parasitism.</title>
        <authorList>
            <person name="Liu H."/>
        </authorList>
    </citation>
    <scope>NUCLEOTIDE SEQUENCE [LARGE SCALE GENOMIC DNA]</scope>
    <source>
        <strain evidence="15">cv. Yunnan</strain>
        <tissue evidence="14">Vines</tissue>
    </source>
</reference>
<comment type="cofactor">
    <cofactor evidence="1 12">
        <name>heme</name>
        <dbReference type="ChEBI" id="CHEBI:30413"/>
    </cofactor>
</comment>
<dbReference type="Pfam" id="PF00067">
    <property type="entry name" value="p450"/>
    <property type="match status" value="1"/>
</dbReference>
<keyword evidence="8 13" id="KW-0560">Oxidoreductase</keyword>
<dbReference type="GO" id="GO:0020037">
    <property type="term" value="F:heme binding"/>
    <property type="evidence" value="ECO:0007669"/>
    <property type="project" value="InterPro"/>
</dbReference>
<dbReference type="InterPro" id="IPR036396">
    <property type="entry name" value="Cyt_P450_sf"/>
</dbReference>
<sequence>MNGLGGQVCSSYIRWEIYHPLSITINHHHYLYALDTVLIQMDLWFVILASLSVAFLLKSLRDLVFPSTSDRRTKPLPPGPTRYPIIRTFQWLRRSFSEIEPMLRKLRSVHGPLITLRIGPNPSIFVASHALAHQALVQNGAVFSDRPKPLPTTRIVSSNQRNISSAAYGPTWRLLRRNLTSEILHPSRVKAYSGARKWVLGILLERLRGDCGSGSGVKLIDHFQYAMFCLLVLMCFGDKLEEAKIKEIEKVQRRLLLGFRRFNILNFFPRIGRFIFPDRWRELIGTREEQERIFVPLIHARAQSRSREEDDDGVVAYVDTLRNLELPEEKRNLNDGEMVSLVSEFLSAGTDTTSTALQWIMANLVKHPTIQEKLYGEISSVKGPPPGEINVAAVEEEDLAEMRYLKAVVLEGLRRHPPGHFVLPHAVTEETELNGYTIPKNATVNFMVAEMGLDPNVWEDPTEFKPERFLTAAGDDGGEMFDVTGRREIKMMPFGSGRRMCPGWGLALLHLEYFVANLVWYFEWREAEGEKVNLEEKPEFTVVMKYPLRAKLRLRSS</sequence>
<dbReference type="Proteomes" id="UP000249390">
    <property type="component" value="Unassembled WGS sequence"/>
</dbReference>
<dbReference type="PRINTS" id="PR00385">
    <property type="entry name" value="P450"/>
</dbReference>
<evidence type="ECO:0000256" key="3">
    <source>
        <dbReference type="ARBA" id="ARBA00010617"/>
    </source>
</evidence>
<evidence type="ECO:0000256" key="9">
    <source>
        <dbReference type="ARBA" id="ARBA00023004"/>
    </source>
</evidence>
<dbReference type="PANTHER" id="PTHR24298">
    <property type="entry name" value="FLAVONOID 3'-MONOOXYGENASE-RELATED"/>
    <property type="match status" value="1"/>
</dbReference>
<evidence type="ECO:0000313" key="14">
    <source>
        <dbReference type="EMBL" id="RAL36998.1"/>
    </source>
</evidence>
<evidence type="ECO:0000256" key="5">
    <source>
        <dbReference type="ARBA" id="ARBA00022692"/>
    </source>
</evidence>
<evidence type="ECO:0000313" key="15">
    <source>
        <dbReference type="Proteomes" id="UP000249390"/>
    </source>
</evidence>
<evidence type="ECO:0000256" key="7">
    <source>
        <dbReference type="ARBA" id="ARBA00022989"/>
    </source>
</evidence>
<evidence type="ECO:0000256" key="8">
    <source>
        <dbReference type="ARBA" id="ARBA00023002"/>
    </source>
</evidence>
<keyword evidence="7" id="KW-1133">Transmembrane helix</keyword>
<dbReference type="Gene3D" id="1.10.630.10">
    <property type="entry name" value="Cytochrome P450"/>
    <property type="match status" value="1"/>
</dbReference>
<comment type="subcellular location">
    <subcellularLocation>
        <location evidence="2">Membrane</location>
        <topology evidence="2">Single-pass membrane protein</topology>
    </subcellularLocation>
</comment>
<comment type="caution">
    <text evidence="14">The sequence shown here is derived from an EMBL/GenBank/DDBJ whole genome shotgun (WGS) entry which is preliminary data.</text>
</comment>
<evidence type="ECO:0000256" key="1">
    <source>
        <dbReference type="ARBA" id="ARBA00001971"/>
    </source>
</evidence>
<evidence type="ECO:0000256" key="6">
    <source>
        <dbReference type="ARBA" id="ARBA00022723"/>
    </source>
</evidence>
<dbReference type="InterPro" id="IPR051103">
    <property type="entry name" value="Plant_metabolite_P450s"/>
</dbReference>
<dbReference type="FunFam" id="1.10.630.10:FF:000012">
    <property type="entry name" value="Cytochrome P450 family protein"/>
    <property type="match status" value="1"/>
</dbReference>
<evidence type="ECO:0000256" key="2">
    <source>
        <dbReference type="ARBA" id="ARBA00004167"/>
    </source>
</evidence>
<keyword evidence="10 13" id="KW-0503">Monooxygenase</keyword>
<dbReference type="InterPro" id="IPR017972">
    <property type="entry name" value="Cyt_P450_CS"/>
</dbReference>
<dbReference type="EMBL" id="NQVE01000217">
    <property type="protein sequence ID" value="RAL36998.1"/>
    <property type="molecule type" value="Genomic_DNA"/>
</dbReference>
<keyword evidence="9 12" id="KW-0408">Iron</keyword>
<keyword evidence="11" id="KW-0472">Membrane</keyword>
<evidence type="ECO:0000256" key="4">
    <source>
        <dbReference type="ARBA" id="ARBA00022617"/>
    </source>
</evidence>